<sequence length="504" mass="54454">MANVNHQPGMANAAPRRELAFRIRLHPQCPIDIRADDICSSFDTPQKPLLSGNHTVVEIGLMERRGIFAWVRGIINELESFNLHSINLVPALWGQLFKIIQNHAFFKRWIFSRPRPGPMGFLAFVYDPSEEQKLTEENVLGRAQIIWQEIEADLKDEEPNQFIAEIFQQAYHIWQYKTCMNNMLRDFSGQPRTTDRDGFLELMRYRLPPPGNHPVQVLAVPAAALQPANQLARPRQNPVGADTGIVGHASIIGNPGNNPTCRATNTRTGARLSTGMSVAASSLDISDSQSSGSENTNPAFKQPYAPMPTSDRNTGRMVSTLTVSGPALTHGLRRANRIVSSAMPNAIQTGGSNAVQAGGSNAVQGGNSNVPAASAPQNNGNKLNCKTQGNIQPHSGPGAAMGQSRPPQPSCKTQGNIQPHSGPGAAMGQSRPPQPNLRRRRSSIRTQCPPRVLVPNSESSGSSAAIPAVTQKRPATTNSNTSSLAGPSRPSGKKIKMENPDAER</sequence>
<accession>A0A4Z1JF41</accession>
<feature type="region of interest" description="Disordered" evidence="1">
    <location>
        <begin position="281"/>
        <end position="314"/>
    </location>
</feature>
<organism evidence="2 3">
    <name type="scientific">Botrytis elliptica</name>
    <dbReference type="NCBI Taxonomy" id="278938"/>
    <lineage>
        <taxon>Eukaryota</taxon>
        <taxon>Fungi</taxon>
        <taxon>Dikarya</taxon>
        <taxon>Ascomycota</taxon>
        <taxon>Pezizomycotina</taxon>
        <taxon>Leotiomycetes</taxon>
        <taxon>Helotiales</taxon>
        <taxon>Sclerotiniaceae</taxon>
        <taxon>Botrytis</taxon>
    </lineage>
</organism>
<dbReference type="Proteomes" id="UP000297229">
    <property type="component" value="Unassembled WGS sequence"/>
</dbReference>
<name>A0A4Z1JF41_9HELO</name>
<gene>
    <name evidence="2" type="ORF">BELL_0458g00040</name>
</gene>
<dbReference type="AlphaFoldDB" id="A0A4Z1JF41"/>
<feature type="compositionally biased region" description="Polar residues" evidence="1">
    <location>
        <begin position="410"/>
        <end position="419"/>
    </location>
</feature>
<feature type="compositionally biased region" description="Polar residues" evidence="1">
    <location>
        <begin position="473"/>
        <end position="485"/>
    </location>
</feature>
<proteinExistence type="predicted"/>
<feature type="compositionally biased region" description="Polar residues" evidence="1">
    <location>
        <begin position="350"/>
        <end position="393"/>
    </location>
</feature>
<feature type="region of interest" description="Disordered" evidence="1">
    <location>
        <begin position="350"/>
        <end position="504"/>
    </location>
</feature>
<reference evidence="2 3" key="1">
    <citation type="submission" date="2017-12" db="EMBL/GenBank/DDBJ databases">
        <title>Comparative genomics of Botrytis spp.</title>
        <authorList>
            <person name="Valero-Jimenez C.A."/>
            <person name="Tapia P."/>
            <person name="Veloso J."/>
            <person name="Silva-Moreno E."/>
            <person name="Staats M."/>
            <person name="Valdes J.H."/>
            <person name="Van Kan J.A.L."/>
        </authorList>
    </citation>
    <scope>NUCLEOTIDE SEQUENCE [LARGE SCALE GENOMIC DNA]</scope>
    <source>
        <strain evidence="2 3">Be9601</strain>
    </source>
</reference>
<comment type="caution">
    <text evidence="2">The sequence shown here is derived from an EMBL/GenBank/DDBJ whole genome shotgun (WGS) entry which is preliminary data.</text>
</comment>
<feature type="compositionally biased region" description="Basic and acidic residues" evidence="1">
    <location>
        <begin position="495"/>
        <end position="504"/>
    </location>
</feature>
<keyword evidence="3" id="KW-1185">Reference proteome</keyword>
<evidence type="ECO:0000313" key="2">
    <source>
        <dbReference type="EMBL" id="TGO72401.1"/>
    </source>
</evidence>
<evidence type="ECO:0000313" key="3">
    <source>
        <dbReference type="Proteomes" id="UP000297229"/>
    </source>
</evidence>
<feature type="compositionally biased region" description="Low complexity" evidence="1">
    <location>
        <begin position="281"/>
        <end position="293"/>
    </location>
</feature>
<protein>
    <submittedName>
        <fullName evidence="2">Uncharacterized protein</fullName>
    </submittedName>
</protein>
<dbReference type="EMBL" id="PQXM01000456">
    <property type="protein sequence ID" value="TGO72401.1"/>
    <property type="molecule type" value="Genomic_DNA"/>
</dbReference>
<evidence type="ECO:0000256" key="1">
    <source>
        <dbReference type="SAM" id="MobiDB-lite"/>
    </source>
</evidence>